<dbReference type="Gene3D" id="3.40.50.300">
    <property type="entry name" value="P-loop containing nucleotide triphosphate hydrolases"/>
    <property type="match status" value="1"/>
</dbReference>
<sequence length="651" mass="74334">MEEQSYGTIDARVPGIKDYIERSHERCRRYKVGSDRVYSKRILEGRELFEKLEENNSLILTAAPFINNLHEFVRGSDFFTILTDREGCILSVIGDENILTEAFSFHMVPGAYMDERSIGTNAMGTCIEERIPLQVSGSEHFVSVYHRWTCSAAPIWDPEGNLIGTLDLTGYSDGVHSHTLGMVVAAAHSISKMMESEKSKSDLSERQMFHEAILDTFQVGVVVMDLSGNIDMTNNMACDMFGYDKDDMRRINARKLLRDWDSIRRSLIEDGTEYEADTDVFSRKNRLQYNVSIYRLTRGKYDSIVMVLKEVRKQRKLAEKLMGRRAIYTFEKIIGQDPNFVKVLDLAKKISDSKSTVLLMGESGTGKELFAQSIHNRSTRSREPFIALNCGAIPRNLIESELFGYEEGAFTGAKSKGMPGKFELADGGTLFLDEIGEMPIDLQTRLLRVIEEGTVSRIGSINDNVVNVRVIAATNRELRDEVEKGTFRKDLYYRLNVLPLRLPSLKERRSDIPILFDFFMGRISKKHNKKRIDFTRDQMDRLMDYDWPGNIRELENYVELVVNTESAPDIFEVNRGRGDLPMAGASGPSRRVASLGEIEKEHILFMLEHEDWNISKAAKSLEIGRNTLYRKLEGYGLDVSFRDKVPEWNTK</sequence>
<dbReference type="RefSeq" id="WP_245250710.1">
    <property type="nucleotide sequence ID" value="NZ_JAGGKC010000021.1"/>
</dbReference>
<evidence type="ECO:0000259" key="7">
    <source>
        <dbReference type="PROSITE" id="PS50112"/>
    </source>
</evidence>
<dbReference type="InterPro" id="IPR009057">
    <property type="entry name" value="Homeodomain-like_sf"/>
</dbReference>
<keyword evidence="2" id="KW-0067">ATP-binding</keyword>
<evidence type="ECO:0000256" key="4">
    <source>
        <dbReference type="ARBA" id="ARBA00023125"/>
    </source>
</evidence>
<evidence type="ECO:0000313" key="9">
    <source>
        <dbReference type="Proteomes" id="UP001519271"/>
    </source>
</evidence>
<dbReference type="SUPFAM" id="SSF46689">
    <property type="entry name" value="Homeodomain-like"/>
    <property type="match status" value="1"/>
</dbReference>
<dbReference type="InterPro" id="IPR027417">
    <property type="entry name" value="P-loop_NTPase"/>
</dbReference>
<dbReference type="InterPro" id="IPR029016">
    <property type="entry name" value="GAF-like_dom_sf"/>
</dbReference>
<dbReference type="PRINTS" id="PR01590">
    <property type="entry name" value="HTHFIS"/>
</dbReference>
<evidence type="ECO:0000256" key="5">
    <source>
        <dbReference type="ARBA" id="ARBA00023163"/>
    </source>
</evidence>
<dbReference type="Gene3D" id="3.30.450.40">
    <property type="match status" value="1"/>
</dbReference>
<dbReference type="PROSITE" id="PS00675">
    <property type="entry name" value="SIGMA54_INTERACT_1"/>
    <property type="match status" value="1"/>
</dbReference>
<dbReference type="NCBIfam" id="TIGR00229">
    <property type="entry name" value="sensory_box"/>
    <property type="match status" value="1"/>
</dbReference>
<evidence type="ECO:0000256" key="3">
    <source>
        <dbReference type="ARBA" id="ARBA00023015"/>
    </source>
</evidence>
<dbReference type="SUPFAM" id="SSF55785">
    <property type="entry name" value="PYP-like sensor domain (PAS domain)"/>
    <property type="match status" value="1"/>
</dbReference>
<proteinExistence type="predicted"/>
<dbReference type="InterPro" id="IPR003593">
    <property type="entry name" value="AAA+_ATPase"/>
</dbReference>
<dbReference type="Pfam" id="PF02954">
    <property type="entry name" value="HTH_8"/>
    <property type="match status" value="1"/>
</dbReference>
<dbReference type="Gene3D" id="3.30.450.20">
    <property type="entry name" value="PAS domain"/>
    <property type="match status" value="1"/>
</dbReference>
<dbReference type="InterPro" id="IPR002078">
    <property type="entry name" value="Sigma_54_int"/>
</dbReference>
<feature type="domain" description="PAS" evidence="7">
    <location>
        <begin position="206"/>
        <end position="248"/>
    </location>
</feature>
<dbReference type="CDD" id="cd00009">
    <property type="entry name" value="AAA"/>
    <property type="match status" value="1"/>
</dbReference>
<dbReference type="InterPro" id="IPR035965">
    <property type="entry name" value="PAS-like_dom_sf"/>
</dbReference>
<evidence type="ECO:0000313" key="8">
    <source>
        <dbReference type="EMBL" id="MBP1919911.1"/>
    </source>
</evidence>
<keyword evidence="4" id="KW-0238">DNA-binding</keyword>
<dbReference type="SMART" id="SM00382">
    <property type="entry name" value="AAA"/>
    <property type="match status" value="1"/>
</dbReference>
<dbReference type="Gene3D" id="1.10.10.60">
    <property type="entry name" value="Homeodomain-like"/>
    <property type="match status" value="1"/>
</dbReference>
<dbReference type="PROSITE" id="PS00676">
    <property type="entry name" value="SIGMA54_INTERACT_2"/>
    <property type="match status" value="1"/>
</dbReference>
<keyword evidence="9" id="KW-1185">Reference proteome</keyword>
<name>A0ABS4G5V2_9CLOT</name>
<dbReference type="SUPFAM" id="SSF52540">
    <property type="entry name" value="P-loop containing nucleoside triphosphate hydrolases"/>
    <property type="match status" value="1"/>
</dbReference>
<gene>
    <name evidence="8" type="ORF">J2Z34_002407</name>
</gene>
<dbReference type="InterPro" id="IPR025943">
    <property type="entry name" value="Sigma_54_int_dom_ATP-bd_2"/>
</dbReference>
<keyword evidence="3" id="KW-0805">Transcription regulation</keyword>
<dbReference type="Pfam" id="PF00158">
    <property type="entry name" value="Sigma54_activat"/>
    <property type="match status" value="1"/>
</dbReference>
<feature type="domain" description="Sigma-54 factor interaction" evidence="6">
    <location>
        <begin position="333"/>
        <end position="563"/>
    </location>
</feature>
<evidence type="ECO:0000256" key="2">
    <source>
        <dbReference type="ARBA" id="ARBA00022840"/>
    </source>
</evidence>
<dbReference type="PROSITE" id="PS50112">
    <property type="entry name" value="PAS"/>
    <property type="match status" value="1"/>
</dbReference>
<dbReference type="InterPro" id="IPR002197">
    <property type="entry name" value="HTH_Fis"/>
</dbReference>
<dbReference type="EMBL" id="JAGGKC010000021">
    <property type="protein sequence ID" value="MBP1919911.1"/>
    <property type="molecule type" value="Genomic_DNA"/>
</dbReference>
<dbReference type="Pfam" id="PF13188">
    <property type="entry name" value="PAS_8"/>
    <property type="match status" value="1"/>
</dbReference>
<dbReference type="InterPro" id="IPR058031">
    <property type="entry name" value="AAA_lid_NorR"/>
</dbReference>
<dbReference type="PROSITE" id="PS00688">
    <property type="entry name" value="SIGMA54_INTERACT_3"/>
    <property type="match status" value="1"/>
</dbReference>
<dbReference type="SMART" id="SM00091">
    <property type="entry name" value="PAS"/>
    <property type="match status" value="1"/>
</dbReference>
<dbReference type="Gene3D" id="1.10.8.60">
    <property type="match status" value="1"/>
</dbReference>
<accession>A0ABS4G5V2</accession>
<dbReference type="SUPFAM" id="SSF55781">
    <property type="entry name" value="GAF domain-like"/>
    <property type="match status" value="1"/>
</dbReference>
<evidence type="ECO:0000259" key="6">
    <source>
        <dbReference type="PROSITE" id="PS50045"/>
    </source>
</evidence>
<dbReference type="PANTHER" id="PTHR32071">
    <property type="entry name" value="TRANSCRIPTIONAL REGULATORY PROTEIN"/>
    <property type="match status" value="1"/>
</dbReference>
<organism evidence="8 9">
    <name type="scientific">Youngiibacter multivorans</name>
    <dbReference type="NCBI Taxonomy" id="937251"/>
    <lineage>
        <taxon>Bacteria</taxon>
        <taxon>Bacillati</taxon>
        <taxon>Bacillota</taxon>
        <taxon>Clostridia</taxon>
        <taxon>Eubacteriales</taxon>
        <taxon>Clostridiaceae</taxon>
        <taxon>Youngiibacter</taxon>
    </lineage>
</organism>
<dbReference type="PROSITE" id="PS50045">
    <property type="entry name" value="SIGMA54_INTERACT_4"/>
    <property type="match status" value="1"/>
</dbReference>
<dbReference type="InterPro" id="IPR000014">
    <property type="entry name" value="PAS"/>
</dbReference>
<dbReference type="Pfam" id="PF25601">
    <property type="entry name" value="AAA_lid_14"/>
    <property type="match status" value="1"/>
</dbReference>
<dbReference type="InterPro" id="IPR025944">
    <property type="entry name" value="Sigma_54_int_dom_CS"/>
</dbReference>
<protein>
    <submittedName>
        <fullName evidence="8">PAS domain S-box-containing protein</fullName>
    </submittedName>
</protein>
<keyword evidence="1" id="KW-0547">Nucleotide-binding</keyword>
<keyword evidence="5" id="KW-0804">Transcription</keyword>
<dbReference type="PANTHER" id="PTHR32071:SF57">
    <property type="entry name" value="C4-DICARBOXYLATE TRANSPORT TRANSCRIPTIONAL REGULATORY PROTEIN DCTD"/>
    <property type="match status" value="1"/>
</dbReference>
<evidence type="ECO:0000256" key="1">
    <source>
        <dbReference type="ARBA" id="ARBA00022741"/>
    </source>
</evidence>
<comment type="caution">
    <text evidence="8">The sequence shown here is derived from an EMBL/GenBank/DDBJ whole genome shotgun (WGS) entry which is preliminary data.</text>
</comment>
<dbReference type="Pfam" id="PF01590">
    <property type="entry name" value="GAF"/>
    <property type="match status" value="1"/>
</dbReference>
<dbReference type="InterPro" id="IPR025662">
    <property type="entry name" value="Sigma_54_int_dom_ATP-bd_1"/>
</dbReference>
<dbReference type="Proteomes" id="UP001519271">
    <property type="component" value="Unassembled WGS sequence"/>
</dbReference>
<reference evidence="8 9" key="1">
    <citation type="submission" date="2021-03" db="EMBL/GenBank/DDBJ databases">
        <title>Genomic Encyclopedia of Type Strains, Phase IV (KMG-IV): sequencing the most valuable type-strain genomes for metagenomic binning, comparative biology and taxonomic classification.</title>
        <authorList>
            <person name="Goeker M."/>
        </authorList>
    </citation>
    <scope>NUCLEOTIDE SEQUENCE [LARGE SCALE GENOMIC DNA]</scope>
    <source>
        <strain evidence="8 9">DSM 6139</strain>
    </source>
</reference>
<dbReference type="InterPro" id="IPR003018">
    <property type="entry name" value="GAF"/>
</dbReference>